<evidence type="ECO:0000256" key="2">
    <source>
        <dbReference type="ARBA" id="ARBA00005355"/>
    </source>
</evidence>
<keyword evidence="5" id="KW-0945">Host-virus interaction</keyword>
<evidence type="ECO:0000259" key="15">
    <source>
        <dbReference type="Pfam" id="PF14313"/>
    </source>
</evidence>
<dbReference type="Gene3D" id="4.10.80.340">
    <property type="match status" value="1"/>
</dbReference>
<dbReference type="GO" id="GO:0039554">
    <property type="term" value="P:symbiont-mediated suppression of host cytoplasmic pattern recognition receptor signaling pathway via inhibition of MDA-5 activity"/>
    <property type="evidence" value="ECO:0007669"/>
    <property type="project" value="UniProtKB-KW"/>
</dbReference>
<evidence type="ECO:0000259" key="14">
    <source>
        <dbReference type="Pfam" id="PF13008"/>
    </source>
</evidence>
<dbReference type="Pfam" id="PF14313">
    <property type="entry name" value="Soyouz_module"/>
    <property type="match status" value="1"/>
</dbReference>
<comment type="subcellular location">
    <subcellularLocation>
        <location evidence="1">Host cell</location>
    </subcellularLocation>
</comment>
<sequence length="241" mass="26552">MDTNPSDEEISAWIDKGLDTIQHFVSGPVTSQSSLGKSTIKPGNTRGLVKSAESKSMLAKLAPPSSMQPAPPPREDQASSSGGARPKSKKSVSFQKPQASQSVISDDAIYEEVIRPDNDEFQPLLQKSPSPEQKAKDRLLNTVIMGDHQPPSTSHSGQPFKRGVRSDRSSATSSELKRRHRREFDLRWTGRRPHVSEWCNPICAPITPIPRRFTCRCGDCPDVCPMCEGDFKVLKIAGEPF</sequence>
<keyword evidence="11" id="KW-1089">Inhibition of host MDA5 by virus</keyword>
<keyword evidence="6" id="KW-1090">Inhibition of host innate immune response by virus</keyword>
<feature type="domain" description="Paramyxovirinae protein V zinc-binding" evidence="14">
    <location>
        <begin position="187"/>
        <end position="228"/>
    </location>
</feature>
<evidence type="ECO:0000313" key="17">
    <source>
        <dbReference type="Proteomes" id="UP000119395"/>
    </source>
</evidence>
<feature type="compositionally biased region" description="Polar residues" evidence="13">
    <location>
        <begin position="28"/>
        <end position="37"/>
    </location>
</feature>
<organism evidence="16 17">
    <name type="scientific">Achimota virus 1</name>
    <dbReference type="NCBI Taxonomy" id="1261100"/>
    <lineage>
        <taxon>Viruses</taxon>
        <taxon>Riboviria</taxon>
        <taxon>Orthornavirae</taxon>
        <taxon>Negarnaviricota</taxon>
        <taxon>Haploviricotina</taxon>
        <taxon>Monjiviricetes</taxon>
        <taxon>Mononegavirales</taxon>
        <taxon>Paramyxoviridae</taxon>
        <taxon>Rubulavirinae</taxon>
        <taxon>Pararubulavirus</taxon>
        <taxon>Pararubulavirus achimotaense</taxon>
    </lineage>
</organism>
<keyword evidence="9" id="KW-0862">Zinc</keyword>
<evidence type="ECO:0000313" key="16">
    <source>
        <dbReference type="EMBL" id="AFX75105.1"/>
    </source>
</evidence>
<comment type="similarity">
    <text evidence="2">Belongs to the paramyxoviruses V protein family.</text>
</comment>
<dbReference type="Proteomes" id="UP000119395">
    <property type="component" value="Segment"/>
</dbReference>
<keyword evidence="8" id="KW-1114">Inhibition of host interferon signaling pathway by virus</keyword>
<keyword evidence="17" id="KW-1185">Reference proteome</keyword>
<proteinExistence type="inferred from homology"/>
<keyword evidence="7" id="KW-0479">Metal-binding</keyword>
<dbReference type="GO" id="GO:0046872">
    <property type="term" value="F:metal ion binding"/>
    <property type="evidence" value="ECO:0007669"/>
    <property type="project" value="UniProtKB-KW"/>
</dbReference>
<name>K7XAQ7_9MONO</name>
<dbReference type="OrthoDB" id="9580at10239"/>
<evidence type="ECO:0000256" key="7">
    <source>
        <dbReference type="ARBA" id="ARBA00022723"/>
    </source>
</evidence>
<dbReference type="GO" id="GO:0039502">
    <property type="term" value="P:symbiont-mediated suppression of host type I interferon-mediated signaling pathway"/>
    <property type="evidence" value="ECO:0007669"/>
    <property type="project" value="UniProtKB-KW"/>
</dbReference>
<evidence type="ECO:0000256" key="13">
    <source>
        <dbReference type="SAM" id="MobiDB-lite"/>
    </source>
</evidence>
<dbReference type="GO" id="GO:0043657">
    <property type="term" value="C:host cell"/>
    <property type="evidence" value="ECO:0007669"/>
    <property type="project" value="UniProtKB-SubCell"/>
</dbReference>
<reference evidence="16 17" key="1">
    <citation type="journal article" date="2013" name="J. Virol.">
        <title>Novel, Potentially Zoonotic Paramyxoviruses from the African Straw-Colored Fruit Bat Eidolon helvum.</title>
        <authorList>
            <person name="Baker K.S."/>
            <person name="Todd S."/>
            <person name="Marsh G.A."/>
            <person name="Crameri G."/>
            <person name="Barr J."/>
            <person name="Kamins A.O."/>
            <person name="Peel A.J."/>
            <person name="Yu M."/>
            <person name="Hayman D.T."/>
            <person name="Nadjm B."/>
            <person name="Mtove G."/>
            <person name="Amos B."/>
            <person name="Reyburn H."/>
            <person name="Nyarko E."/>
            <person name="Suu-Ire R."/>
            <person name="Murcia P.R."/>
            <person name="Cunningham A.A."/>
            <person name="Wood J.L."/>
            <person name="Wang L.F."/>
        </authorList>
    </citation>
    <scope>NUCLEOTIDE SEQUENCE [LARGE SCALE GENOMIC DNA]</scope>
</reference>
<evidence type="ECO:0000256" key="12">
    <source>
        <dbReference type="ARBA" id="ARBA00023280"/>
    </source>
</evidence>
<evidence type="ECO:0000256" key="5">
    <source>
        <dbReference type="ARBA" id="ARBA00022581"/>
    </source>
</evidence>
<protein>
    <submittedName>
        <fullName evidence="16">V protein</fullName>
    </submittedName>
</protein>
<evidence type="ECO:0000256" key="9">
    <source>
        <dbReference type="ARBA" id="ARBA00022833"/>
    </source>
</evidence>
<feature type="compositionally biased region" description="Polar residues" evidence="13">
    <location>
        <begin position="91"/>
        <end position="104"/>
    </location>
</feature>
<accession>K7XAQ7</accession>
<gene>
    <name evidence="16" type="primary">P</name>
    <name evidence="16" type="synonym">V</name>
    <name evidence="16" type="synonym">W</name>
</gene>
<evidence type="ECO:0000256" key="3">
    <source>
        <dbReference type="ARBA" id="ARBA00022482"/>
    </source>
</evidence>
<evidence type="ECO:0000256" key="10">
    <source>
        <dbReference type="ARBA" id="ARBA00023258"/>
    </source>
</evidence>
<keyword evidence="10" id="KW-0922">Interferon antiviral system evasion</keyword>
<dbReference type="EMBL" id="JX051319">
    <property type="protein sequence ID" value="AFX75105.1"/>
    <property type="molecule type" value="Viral_cRNA"/>
</dbReference>
<dbReference type="Pfam" id="PF13008">
    <property type="entry name" value="zf-Paramyx-P"/>
    <property type="match status" value="1"/>
</dbReference>
<feature type="domain" description="Phosphoprotein P soyouz module" evidence="15">
    <location>
        <begin position="4"/>
        <end position="55"/>
    </location>
</feature>
<keyword evidence="4" id="KW-0691">RNA editing</keyword>
<dbReference type="InterPro" id="IPR025909">
    <property type="entry name" value="Soyouz_module"/>
</dbReference>
<evidence type="ECO:0000256" key="6">
    <source>
        <dbReference type="ARBA" id="ARBA00022632"/>
    </source>
</evidence>
<dbReference type="InterPro" id="IPR024279">
    <property type="entry name" value="Paramyx_V_Zn-bd"/>
</dbReference>
<evidence type="ECO:0000256" key="4">
    <source>
        <dbReference type="ARBA" id="ARBA00022495"/>
    </source>
</evidence>
<keyword evidence="12" id="KW-0899">Viral immunoevasion</keyword>
<evidence type="ECO:0000256" key="8">
    <source>
        <dbReference type="ARBA" id="ARBA00022830"/>
    </source>
</evidence>
<feature type="region of interest" description="Disordered" evidence="13">
    <location>
        <begin position="27"/>
        <end position="108"/>
    </location>
</feature>
<evidence type="ECO:0000256" key="1">
    <source>
        <dbReference type="ARBA" id="ARBA00004340"/>
    </source>
</evidence>
<evidence type="ECO:0000256" key="11">
    <source>
        <dbReference type="ARBA" id="ARBA00023260"/>
    </source>
</evidence>
<feature type="region of interest" description="Disordered" evidence="13">
    <location>
        <begin position="145"/>
        <end position="177"/>
    </location>
</feature>
<keyword evidence="3" id="KW-1113">Inhibition of host RLR pathway by virus</keyword>